<comment type="caution">
    <text evidence="2">The sequence shown here is derived from an EMBL/GenBank/DDBJ whole genome shotgun (WGS) entry which is preliminary data.</text>
</comment>
<dbReference type="Proteomes" id="UP000550508">
    <property type="component" value="Unassembled WGS sequence"/>
</dbReference>
<proteinExistence type="predicted"/>
<evidence type="ECO:0000313" key="3">
    <source>
        <dbReference type="Proteomes" id="UP000550508"/>
    </source>
</evidence>
<accession>A0A849VQG3</accession>
<evidence type="ECO:0000256" key="1">
    <source>
        <dbReference type="SAM" id="MobiDB-lite"/>
    </source>
</evidence>
<evidence type="ECO:0000313" key="2">
    <source>
        <dbReference type="EMBL" id="NTS31254.1"/>
    </source>
</evidence>
<sequence>MADWSPPFANAGEKRLPTPEEVANGFPCGPADQRLFNALFNRLEAELGDLVGYAGITPSDADNTTVRQAVLALIAAATGGNPAGYILMSQARARLPIFPEVLNTDGRIVVTSPGTGQVRLPGGVDFLHRGIFTVTTSQTDFATDPSKTYHLRWDPTNGFRLIDVANNVYNPTALVETNIKFDSTFDDIIFARVITNSSNVPTITNLANKNLLTADGFGASAPYGDAGYNPSSPSFQWENDVMDPKLITHYATQSVNFARTPQVYITAVQDFWVGNNPAFDAAGFSEISMGARALSRYSIAVWAQGDQGHATAWAARA</sequence>
<organism evidence="2 3">
    <name type="scientific">Phyllobacterium pellucidum</name>
    <dbReference type="NCBI Taxonomy" id="2740464"/>
    <lineage>
        <taxon>Bacteria</taxon>
        <taxon>Pseudomonadati</taxon>
        <taxon>Pseudomonadota</taxon>
        <taxon>Alphaproteobacteria</taxon>
        <taxon>Hyphomicrobiales</taxon>
        <taxon>Phyllobacteriaceae</taxon>
        <taxon>Phyllobacterium</taxon>
    </lineage>
</organism>
<feature type="region of interest" description="Disordered" evidence="1">
    <location>
        <begin position="1"/>
        <end position="23"/>
    </location>
</feature>
<dbReference type="EMBL" id="JABUMX010000002">
    <property type="protein sequence ID" value="NTS31254.1"/>
    <property type="molecule type" value="Genomic_DNA"/>
</dbReference>
<reference evidence="2 3" key="1">
    <citation type="submission" date="2020-05" db="EMBL/GenBank/DDBJ databases">
        <authorList>
            <person name="Kim M.K."/>
        </authorList>
    </citation>
    <scope>NUCLEOTIDE SEQUENCE [LARGE SCALE GENOMIC DNA]</scope>
    <source>
        <strain evidence="2 3">BT25</strain>
    </source>
</reference>
<name>A0A849VQG3_9HYPH</name>
<protein>
    <submittedName>
        <fullName evidence="2">Uncharacterized protein</fullName>
    </submittedName>
</protein>
<dbReference type="RefSeq" id="WP_174207911.1">
    <property type="nucleotide sequence ID" value="NZ_JABUMX010000002.1"/>
</dbReference>
<dbReference type="AlphaFoldDB" id="A0A849VQG3"/>
<keyword evidence="3" id="KW-1185">Reference proteome</keyword>
<gene>
    <name evidence="2" type="ORF">HQ945_08300</name>
</gene>